<comment type="caution">
    <text evidence="1">The sequence shown here is derived from an EMBL/GenBank/DDBJ whole genome shotgun (WGS) entry which is preliminary data.</text>
</comment>
<gene>
    <name evidence="1" type="ORF">FK219_008680</name>
</gene>
<evidence type="ECO:0008006" key="3">
    <source>
        <dbReference type="Google" id="ProtNLM"/>
    </source>
</evidence>
<reference evidence="1 2" key="1">
    <citation type="submission" date="2020-03" db="EMBL/GenBank/DDBJ databases">
        <title>Chryseoglobus sp. isolated from a deep-sea seamount.</title>
        <authorList>
            <person name="Zhang D.-C."/>
        </authorList>
    </citation>
    <scope>NUCLEOTIDE SEQUENCE [LARGE SCALE GENOMIC DNA]</scope>
    <source>
        <strain evidence="1 2">KN1116</strain>
    </source>
</reference>
<dbReference type="AlphaFoldDB" id="A0A9E5JVW0"/>
<protein>
    <recommendedName>
        <fullName evidence="3">ATP-dependent exonuclease SbcCD, C subunit-like protein</fullName>
    </recommendedName>
</protein>
<evidence type="ECO:0000313" key="1">
    <source>
        <dbReference type="EMBL" id="NHF63313.1"/>
    </source>
</evidence>
<accession>A0A9E5JVW0</accession>
<dbReference type="Pfam" id="PF13555">
    <property type="entry name" value="AAA_29"/>
    <property type="match status" value="1"/>
</dbReference>
<sequence>MSETLFSALDAPSPTHHNTGYRLHRIEVFNWGTFDKHVFSISPQGQTSLLTGDIGSGKSTLVDAITTLLLPAHRIAYNRAAGAEARERTLRSYVEGHYKSERNETTGASRPVGLRDARSYSVILGVFANEGFGERITIAQVFHQRDRSGQPDRFFVTASEALSIGSDFADFGSDLKALRARLRSRGADIDTTFPDYHRRLRRLLGIRSEQAMELFHQTVSMKAVGNLNDFVRGHMLEPTETRTRVRAIVDHFDDLVKAHDAVRIATEQLDVLTPLIAAADRYEDAGARHAQFTDQRSALTPYMAERVREILARDIASRSHELSELAARTADLSSARAALVPVRDRLTLERGGVGGDRLHELEVEIRRATAERDERAERRRRYDELVADALLERVEDAHGFRATVEQSTRRRERLDHDRASLTSRREPLIELRFDVRRAHDAAQREIESLSTRRNNLPADLDRVRRSVCDALSLDPEEIPFAGELLAVLPAYSAWRGAAERVLRGFALTMLVPQQHYATVSQWVNDNRLNARLVYRRVPERRVRAMPAALSGRRLVDVIDIEPGSFADYLAAELARRADHVLTESVDELRREDRAVTLEGLVREGERHEKDDRRRASDPRTWVLGRGSEQKIAALGEERDACAIDLRNLDADLVTLDVETEALARLGGVLAALGQYHSWSEIDTVQADTALETLRAEHERLVAGSHELAALDARIAEVEAEDAGLAAEAHEVAARIGAAREAVASMTARDDAEADAISLMGTDVIERARQHYPALADSVEQANARTVEDCDRLRTSITNTLTSAIDRVQREMNGYTTSIQQQMGEFLRRWPAHRADLDADVRSISAFRALHESVLRDDLPRFEAEFRHQLTTNALRELAQFNAWLRRSADDIRTRVDVINDALAAIDYNPGRVIVLLAEPTVNQEVKQFRADLREATSDALASDDGTIDAERRFEQIRLLIERFKGREGHADSDRAWLQRVTDVRNWYTFSASEQDRRTGEEFEHYTDSDGKSGGQKEKLAYTILAASLAYQFGLQWGVEKSRDFRFAVIDEAFGRGSDVSTRYALDLFAKLGLQLLIITPLQKVHIIEPYVSTIGFVDNPTGAASRVHTLTIEEFRERQRTPG</sequence>
<dbReference type="Gene3D" id="3.40.50.300">
    <property type="entry name" value="P-loop containing nucleotide triphosphate hydrolases"/>
    <property type="match status" value="1"/>
</dbReference>
<dbReference type="OrthoDB" id="174137at2"/>
<organism evidence="1 2">
    <name type="scientific">Microcella pacifica</name>
    <dbReference type="NCBI Taxonomy" id="2591847"/>
    <lineage>
        <taxon>Bacteria</taxon>
        <taxon>Bacillati</taxon>
        <taxon>Actinomycetota</taxon>
        <taxon>Actinomycetes</taxon>
        <taxon>Micrococcales</taxon>
        <taxon>Microbacteriaceae</taxon>
        <taxon>Microcella</taxon>
    </lineage>
</organism>
<proteinExistence type="predicted"/>
<dbReference type="RefSeq" id="WP_152583719.1">
    <property type="nucleotide sequence ID" value="NZ_VIKT02000013.1"/>
</dbReference>
<keyword evidence="2" id="KW-1185">Reference proteome</keyword>
<dbReference type="Pfam" id="PF13558">
    <property type="entry name" value="SbcC_Walker_B"/>
    <property type="match status" value="1"/>
</dbReference>
<evidence type="ECO:0000313" key="2">
    <source>
        <dbReference type="Proteomes" id="UP000818266"/>
    </source>
</evidence>
<dbReference type="Proteomes" id="UP000818266">
    <property type="component" value="Unassembled WGS sequence"/>
</dbReference>
<name>A0A9E5JVW0_9MICO</name>
<dbReference type="EMBL" id="VIKT02000013">
    <property type="protein sequence ID" value="NHF63313.1"/>
    <property type="molecule type" value="Genomic_DNA"/>
</dbReference>
<dbReference type="SUPFAM" id="SSF52540">
    <property type="entry name" value="P-loop containing nucleoside triphosphate hydrolases"/>
    <property type="match status" value="1"/>
</dbReference>
<dbReference type="InterPro" id="IPR027417">
    <property type="entry name" value="P-loop_NTPase"/>
</dbReference>